<keyword evidence="2" id="KW-1185">Reference proteome</keyword>
<sequence>MPIREDAVAQAIAFLQDPSVVAPFENKVSFLKSKNLTQEEIDTAFARSGSSGPVASSSSSQPAPRQQQPYYEQYPPQPYGWQPPPPPPPPKRDWRDWFIMATVMGGVGYGLYFVSKRYLYPLVSPPTPEKLEQDKATVDEQFEKAFATLEQLAKDTEELKASEKERTEKLDKVLDELETFMRDTKSASRRHEDETERLREEMKALKNLIPKSMTANRDFTDNRLKEITGEVQSLKELINRRMNSAPSQSLAPTPASVPGPLQLPSNTSNGSGVHDFLKLHAPGLANTDIASAASSPGIDLMAKELGDSRRAVSDETGPQSGRQDYLSVMGNRSSPFSGMPATKAAIPSWQLAAASGSGEAAGSKESKEKEQASGSSS</sequence>
<protein>
    <submittedName>
        <fullName evidence="1">Peroxisomal membrane anchor protein conserved region-domain-containing protein</fullName>
    </submittedName>
</protein>
<comment type="caution">
    <text evidence="1">The sequence shown here is derived from an EMBL/GenBank/DDBJ whole genome shotgun (WGS) entry which is preliminary data.</text>
</comment>
<dbReference type="Proteomes" id="UP001497700">
    <property type="component" value="Unassembled WGS sequence"/>
</dbReference>
<organism evidence="1 2">
    <name type="scientific">Hypoxylon rubiginosum</name>
    <dbReference type="NCBI Taxonomy" id="110542"/>
    <lineage>
        <taxon>Eukaryota</taxon>
        <taxon>Fungi</taxon>
        <taxon>Dikarya</taxon>
        <taxon>Ascomycota</taxon>
        <taxon>Pezizomycotina</taxon>
        <taxon>Sordariomycetes</taxon>
        <taxon>Xylariomycetidae</taxon>
        <taxon>Xylariales</taxon>
        <taxon>Hypoxylaceae</taxon>
        <taxon>Hypoxylon</taxon>
    </lineage>
</organism>
<name>A0ACB9ZHS3_9PEZI</name>
<evidence type="ECO:0000313" key="1">
    <source>
        <dbReference type="EMBL" id="KAI4871077.1"/>
    </source>
</evidence>
<reference evidence="1 2" key="1">
    <citation type="journal article" date="2022" name="New Phytol.">
        <title>Ecological generalism drives hyperdiversity of secondary metabolite gene clusters in xylarialean endophytes.</title>
        <authorList>
            <person name="Franco M.E.E."/>
            <person name="Wisecaver J.H."/>
            <person name="Arnold A.E."/>
            <person name="Ju Y.M."/>
            <person name="Slot J.C."/>
            <person name="Ahrendt S."/>
            <person name="Moore L.P."/>
            <person name="Eastman K.E."/>
            <person name="Scott K."/>
            <person name="Konkel Z."/>
            <person name="Mondo S.J."/>
            <person name="Kuo A."/>
            <person name="Hayes R.D."/>
            <person name="Haridas S."/>
            <person name="Andreopoulos B."/>
            <person name="Riley R."/>
            <person name="LaButti K."/>
            <person name="Pangilinan J."/>
            <person name="Lipzen A."/>
            <person name="Amirebrahimi M."/>
            <person name="Yan J."/>
            <person name="Adam C."/>
            <person name="Keymanesh K."/>
            <person name="Ng V."/>
            <person name="Louie K."/>
            <person name="Northen T."/>
            <person name="Drula E."/>
            <person name="Henrissat B."/>
            <person name="Hsieh H.M."/>
            <person name="Youens-Clark K."/>
            <person name="Lutzoni F."/>
            <person name="Miadlikowska J."/>
            <person name="Eastwood D.C."/>
            <person name="Hamelin R.C."/>
            <person name="Grigoriev I.V."/>
            <person name="U'Ren J.M."/>
        </authorList>
    </citation>
    <scope>NUCLEOTIDE SEQUENCE [LARGE SCALE GENOMIC DNA]</scope>
    <source>
        <strain evidence="1 2">CBS 119005</strain>
    </source>
</reference>
<evidence type="ECO:0000313" key="2">
    <source>
        <dbReference type="Proteomes" id="UP001497700"/>
    </source>
</evidence>
<accession>A0ACB9ZHS3</accession>
<dbReference type="EMBL" id="MU393421">
    <property type="protein sequence ID" value="KAI4871077.1"/>
    <property type="molecule type" value="Genomic_DNA"/>
</dbReference>
<gene>
    <name evidence="1" type="ORF">F4820DRAFT_401350</name>
</gene>
<proteinExistence type="predicted"/>